<dbReference type="RefSeq" id="WP_176612016.1">
    <property type="nucleotide sequence ID" value="NZ_JABXXR010000001.1"/>
</dbReference>
<proteinExistence type="predicted"/>
<keyword evidence="2" id="KW-1185">Reference proteome</keyword>
<dbReference type="AlphaFoldDB" id="A0A850PAQ2"/>
<dbReference type="EMBL" id="JABXXR010000001">
    <property type="protein sequence ID" value="NVN38992.1"/>
    <property type="molecule type" value="Genomic_DNA"/>
</dbReference>
<name>A0A850PAQ2_9PROT</name>
<accession>A0A850PAQ2</accession>
<dbReference type="InterPro" id="IPR010877">
    <property type="entry name" value="Phage_Mu_Gp46"/>
</dbReference>
<protein>
    <submittedName>
        <fullName evidence="1">Phage GP46 family protein</fullName>
    </submittedName>
</protein>
<gene>
    <name evidence="1" type="ORF">HUK82_00230</name>
</gene>
<comment type="caution">
    <text evidence="1">The sequence shown here is derived from an EMBL/GenBank/DDBJ whole genome shotgun (WGS) entry which is preliminary data.</text>
</comment>
<evidence type="ECO:0000313" key="2">
    <source>
        <dbReference type="Proteomes" id="UP000585665"/>
    </source>
</evidence>
<dbReference type="Proteomes" id="UP000585665">
    <property type="component" value="Unassembled WGS sequence"/>
</dbReference>
<sequence length="160" mass="17320">MDIAIDWNVPEGRGDWRISDSDIALDNPLRTAVMVSLFTDRLAPVEPTSADLAVGVGGLAPGEDRRGWWGDAFSDGGVLIGSRLWLLRRVIKSGESAILMEVQAICNEALAWLVTDQVVASVAVTASWLSKTAVGMVIVLTMPDSTRQSFDFSWAWKGLS</sequence>
<reference evidence="1 2" key="1">
    <citation type="submission" date="2020-06" db="EMBL/GenBank/DDBJ databases">
        <title>Description of novel acetic acid bacteria.</title>
        <authorList>
            <person name="Sombolestani A."/>
        </authorList>
    </citation>
    <scope>NUCLEOTIDE SEQUENCE [LARGE SCALE GENOMIC DNA]</scope>
    <source>
        <strain evidence="1 2">LMG 27010</strain>
    </source>
</reference>
<organism evidence="1 2">
    <name type="scientific">Ameyamaea chiangmaiensis</name>
    <dbReference type="NCBI Taxonomy" id="442969"/>
    <lineage>
        <taxon>Bacteria</taxon>
        <taxon>Pseudomonadati</taxon>
        <taxon>Pseudomonadota</taxon>
        <taxon>Alphaproteobacteria</taxon>
        <taxon>Acetobacterales</taxon>
        <taxon>Acetobacteraceae</taxon>
        <taxon>Ameyamaea</taxon>
    </lineage>
</organism>
<evidence type="ECO:0000313" key="1">
    <source>
        <dbReference type="EMBL" id="NVN38992.1"/>
    </source>
</evidence>
<dbReference type="Pfam" id="PF07409">
    <property type="entry name" value="GP46"/>
    <property type="match status" value="1"/>
</dbReference>